<evidence type="ECO:0000256" key="3">
    <source>
        <dbReference type="ARBA" id="ARBA00022840"/>
    </source>
</evidence>
<dbReference type="Gene3D" id="3.40.50.20">
    <property type="match status" value="1"/>
</dbReference>
<proteinExistence type="predicted"/>
<evidence type="ECO:0000259" key="5">
    <source>
        <dbReference type="PROSITE" id="PS50975"/>
    </source>
</evidence>
<keyword evidence="2 4" id="KW-0547">Nucleotide-binding</keyword>
<dbReference type="SUPFAM" id="SSF56059">
    <property type="entry name" value="Glutathione synthetase ATP-binding domain-like"/>
    <property type="match status" value="1"/>
</dbReference>
<dbReference type="RefSeq" id="WP_230499443.1">
    <property type="nucleotide sequence ID" value="NZ_CAKJTJ010000001.1"/>
</dbReference>
<protein>
    <submittedName>
        <fullName evidence="6">Glutathione synthetase</fullName>
        <ecNumber evidence="6">6.3.2.3</ecNumber>
    </submittedName>
</protein>
<dbReference type="NCBIfam" id="TIGR00768">
    <property type="entry name" value="rimK_fam"/>
    <property type="match status" value="1"/>
</dbReference>
<dbReference type="PROSITE" id="PS50975">
    <property type="entry name" value="ATP_GRASP"/>
    <property type="match status" value="1"/>
</dbReference>
<dbReference type="EMBL" id="CAKJTJ010000001">
    <property type="protein sequence ID" value="CAG9619516.1"/>
    <property type="molecule type" value="Genomic_DNA"/>
</dbReference>
<keyword evidence="6" id="KW-0436">Ligase</keyword>
<dbReference type="Gene3D" id="3.30.470.20">
    <property type="entry name" value="ATP-grasp fold, B domain"/>
    <property type="match status" value="1"/>
</dbReference>
<dbReference type="InterPro" id="IPR013651">
    <property type="entry name" value="ATP-grasp_RimK-type"/>
</dbReference>
<evidence type="ECO:0000256" key="1">
    <source>
        <dbReference type="ARBA" id="ARBA00022723"/>
    </source>
</evidence>
<name>A0ABM8YI13_9BACI</name>
<dbReference type="Proteomes" id="UP000789833">
    <property type="component" value="Unassembled WGS sequence"/>
</dbReference>
<keyword evidence="1" id="KW-0479">Metal-binding</keyword>
<keyword evidence="3 4" id="KW-0067">ATP-binding</keyword>
<evidence type="ECO:0000313" key="7">
    <source>
        <dbReference type="Proteomes" id="UP000789833"/>
    </source>
</evidence>
<dbReference type="EC" id="6.3.2.3" evidence="6"/>
<gene>
    <name evidence="6" type="primary">gshB</name>
    <name evidence="6" type="ORF">BACCIP111883_00283</name>
</gene>
<accession>A0ABM8YI13</accession>
<evidence type="ECO:0000313" key="6">
    <source>
        <dbReference type="EMBL" id="CAG9619516.1"/>
    </source>
</evidence>
<dbReference type="PANTHER" id="PTHR21621">
    <property type="entry name" value="RIBOSOMAL PROTEIN S6 MODIFICATION PROTEIN"/>
    <property type="match status" value="1"/>
</dbReference>
<feature type="domain" description="ATP-grasp" evidence="5">
    <location>
        <begin position="105"/>
        <end position="292"/>
    </location>
</feature>
<reference evidence="6 7" key="1">
    <citation type="submission" date="2021-10" db="EMBL/GenBank/DDBJ databases">
        <authorList>
            <person name="Criscuolo A."/>
        </authorList>
    </citation>
    <scope>NUCLEOTIDE SEQUENCE [LARGE SCALE GENOMIC DNA]</scope>
    <source>
        <strain evidence="7">CIP 111883</strain>
    </source>
</reference>
<dbReference type="PANTHER" id="PTHR21621:SF0">
    <property type="entry name" value="BETA-CITRYLGLUTAMATE SYNTHASE B-RELATED"/>
    <property type="match status" value="1"/>
</dbReference>
<keyword evidence="7" id="KW-1185">Reference proteome</keyword>
<sequence length="300" mass="33341">MADYQAWIIYNGNLSEEKFIELASWIDTVAKSYSITTKLVKNNHLLPTCSDTGPTLVGYSEPELPHFVIFLDKDVLLAKQFESMGIPVYNNANCIETCDNKSLTFQVLAAHGIPMPKTILAPFVFHQHQDYTPFHQAAKALGFPLVLKEAYGSFGMQVYLIHSMGDLLQKINELGNRPFLLQEFIASSKGKDIRLNVVGNEVVASMMRISSTDFRANVSNGGEMLTYDPSEEEIELAIKSSQLVGADFAGVDLLFSEDGSPLVCEINSNAHIKNIFDCTGINVASYIVPHILQKYKEHLK</sequence>
<evidence type="ECO:0000256" key="2">
    <source>
        <dbReference type="ARBA" id="ARBA00022741"/>
    </source>
</evidence>
<dbReference type="Pfam" id="PF08443">
    <property type="entry name" value="RimK"/>
    <property type="match status" value="1"/>
</dbReference>
<dbReference type="InterPro" id="IPR011761">
    <property type="entry name" value="ATP-grasp"/>
</dbReference>
<dbReference type="InterPro" id="IPR004666">
    <property type="entry name" value="Rp_bS6_RimK/Lys_biosynth_LsyX"/>
</dbReference>
<evidence type="ECO:0000256" key="4">
    <source>
        <dbReference type="PROSITE-ProRule" id="PRU00409"/>
    </source>
</evidence>
<organism evidence="6 7">
    <name type="scientific">Sutcliffiella rhizosphaerae</name>
    <dbReference type="NCBI Taxonomy" id="2880967"/>
    <lineage>
        <taxon>Bacteria</taxon>
        <taxon>Bacillati</taxon>
        <taxon>Bacillota</taxon>
        <taxon>Bacilli</taxon>
        <taxon>Bacillales</taxon>
        <taxon>Bacillaceae</taxon>
        <taxon>Sutcliffiella</taxon>
    </lineage>
</organism>
<dbReference type="GO" id="GO:0004363">
    <property type="term" value="F:glutathione synthase activity"/>
    <property type="evidence" value="ECO:0007669"/>
    <property type="project" value="UniProtKB-EC"/>
</dbReference>
<comment type="caution">
    <text evidence="6">The sequence shown here is derived from an EMBL/GenBank/DDBJ whole genome shotgun (WGS) entry which is preliminary data.</text>
</comment>